<dbReference type="EMBL" id="FUKI01000163">
    <property type="protein sequence ID" value="SJM96002.1"/>
    <property type="molecule type" value="Genomic_DNA"/>
</dbReference>
<keyword evidence="2" id="KW-1185">Reference proteome</keyword>
<evidence type="ECO:0000313" key="2">
    <source>
        <dbReference type="Proteomes" id="UP000195667"/>
    </source>
</evidence>
<dbReference type="Proteomes" id="UP000195667">
    <property type="component" value="Unassembled WGS sequence"/>
</dbReference>
<accession>A0A1R4HIE1</accession>
<sequence length="38" mass="4579">MLQCSPSNEQRQSYYIQRYIYYTVVTNLLQSHDTYGTN</sequence>
<gene>
    <name evidence="1" type="ORF">CRENPOLYSF1_830005</name>
</gene>
<proteinExistence type="predicted"/>
<organism evidence="1 2">
    <name type="scientific">Crenothrix polyspora</name>
    <dbReference type="NCBI Taxonomy" id="360316"/>
    <lineage>
        <taxon>Bacteria</taxon>
        <taxon>Pseudomonadati</taxon>
        <taxon>Pseudomonadota</taxon>
        <taxon>Gammaproteobacteria</taxon>
        <taxon>Methylococcales</taxon>
        <taxon>Crenotrichaceae</taxon>
        <taxon>Crenothrix</taxon>
    </lineage>
</organism>
<name>A0A1R4HIE1_9GAMM</name>
<reference evidence="2" key="1">
    <citation type="submission" date="2017-02" db="EMBL/GenBank/DDBJ databases">
        <authorList>
            <person name="Daims H."/>
        </authorList>
    </citation>
    <scope>NUCLEOTIDE SEQUENCE [LARGE SCALE GENOMIC DNA]</scope>
</reference>
<protein>
    <submittedName>
        <fullName evidence="1">Uncharacterized protein</fullName>
    </submittedName>
</protein>
<evidence type="ECO:0000313" key="1">
    <source>
        <dbReference type="EMBL" id="SJM96002.1"/>
    </source>
</evidence>
<dbReference type="AlphaFoldDB" id="A0A1R4HIE1"/>